<dbReference type="EMBL" id="MT104475">
    <property type="protein sequence ID" value="QJD55261.1"/>
    <property type="molecule type" value="Genomic_DNA"/>
</dbReference>
<evidence type="ECO:0000313" key="2">
    <source>
        <dbReference type="Proteomes" id="UP000503469"/>
    </source>
</evidence>
<sequence>MREDSVVLRGGDRTMANIASVQPRPPWRVTGLR</sequence>
<organism evidence="1 2">
    <name type="scientific">Pseudomonas phage MR15</name>
    <dbReference type="NCBI Taxonomy" id="2711179"/>
    <lineage>
        <taxon>Viruses</taxon>
        <taxon>Duplodnaviria</taxon>
        <taxon>Heunggongvirae</taxon>
        <taxon>Uroviricota</taxon>
        <taxon>Caudoviricetes</taxon>
        <taxon>Readingvirus</taxon>
        <taxon>Readingvirus MR15</taxon>
    </lineage>
</organism>
<accession>A0A6M3TE07</accession>
<dbReference type="Proteomes" id="UP000503469">
    <property type="component" value="Segment"/>
</dbReference>
<evidence type="ECO:0000313" key="1">
    <source>
        <dbReference type="EMBL" id="QJD55261.1"/>
    </source>
</evidence>
<name>A0A6M3TE07_9CAUD</name>
<reference evidence="1 2" key="1">
    <citation type="journal article" date="2020" name="Microb. Biotechnol.">
        <title>Phage biocontrol to combat Pseudomonas syringae pathogens causing disease in cherry.</title>
        <authorList>
            <person name="Rabiey M."/>
            <person name="Roy S.R."/>
            <person name="Holtappels D."/>
            <person name="Franceschetti L."/>
            <person name="Quilty B.J."/>
            <person name="Creeth R."/>
            <person name="Sundin G.W."/>
            <person name="Wagemans J."/>
            <person name="Lavigne R."/>
            <person name="Jackson R.W."/>
        </authorList>
    </citation>
    <scope>NUCLEOTIDE SEQUENCE [LARGE SCALE GENOMIC DNA]</scope>
</reference>
<proteinExistence type="predicted"/>
<protein>
    <submittedName>
        <fullName evidence="1">Putative HAMP domain-containing protein</fullName>
    </submittedName>
</protein>
<gene>
    <name evidence="1" type="ORF">Psm1vBMR15_gp47c</name>
</gene>
<keyword evidence="2" id="KW-1185">Reference proteome</keyword>